<accession>A0A841GNM4</accession>
<feature type="transmembrane region" description="Helical" evidence="7">
    <location>
        <begin position="275"/>
        <end position="299"/>
    </location>
</feature>
<feature type="transmembrane region" description="Helical" evidence="7">
    <location>
        <begin position="190"/>
        <end position="213"/>
    </location>
</feature>
<evidence type="ECO:0000256" key="7">
    <source>
        <dbReference type="SAM" id="Phobius"/>
    </source>
</evidence>
<dbReference type="Proteomes" id="UP000585721">
    <property type="component" value="Unassembled WGS sequence"/>
</dbReference>
<evidence type="ECO:0000256" key="4">
    <source>
        <dbReference type="ARBA" id="ARBA00022692"/>
    </source>
</evidence>
<dbReference type="RefSeq" id="WP_188027610.1">
    <property type="nucleotide sequence ID" value="NZ_JACHGR010000010.1"/>
</dbReference>
<keyword evidence="3" id="KW-1003">Cell membrane</keyword>
<feature type="transmembrane region" description="Helical" evidence="7">
    <location>
        <begin position="320"/>
        <end position="340"/>
    </location>
</feature>
<dbReference type="EMBL" id="JACHGR010000010">
    <property type="protein sequence ID" value="MBB6056895.1"/>
    <property type="molecule type" value="Genomic_DNA"/>
</dbReference>
<dbReference type="PANTHER" id="PTHR42925:SF1">
    <property type="entry name" value="VIRULENCE FACTOR MVIN"/>
    <property type="match status" value="1"/>
</dbReference>
<gene>
    <name evidence="8" type="ORF">HNR75_002842</name>
</gene>
<protein>
    <submittedName>
        <fullName evidence="8">Putative MATE family efflux protein</fullName>
    </submittedName>
</protein>
<dbReference type="AlphaFoldDB" id="A0A841GNM4"/>
<comment type="caution">
    <text evidence="8">The sequence shown here is derived from an EMBL/GenBank/DDBJ whole genome shotgun (WGS) entry which is preliminary data.</text>
</comment>
<keyword evidence="9" id="KW-1185">Reference proteome</keyword>
<reference evidence="8 9" key="1">
    <citation type="submission" date="2020-08" db="EMBL/GenBank/DDBJ databases">
        <title>Genomic Encyclopedia of Type Strains, Phase IV (KMG-IV): sequencing the most valuable type-strain genomes for metagenomic binning, comparative biology and taxonomic classification.</title>
        <authorList>
            <person name="Goeker M."/>
        </authorList>
    </citation>
    <scope>NUCLEOTIDE SEQUENCE [LARGE SCALE GENOMIC DNA]</scope>
    <source>
        <strain evidence="8 9">DSM 22975</strain>
    </source>
</reference>
<feature type="transmembrane region" description="Helical" evidence="7">
    <location>
        <begin position="57"/>
        <end position="77"/>
    </location>
</feature>
<dbReference type="NCBIfam" id="TIGR00797">
    <property type="entry name" value="matE"/>
    <property type="match status" value="1"/>
</dbReference>
<dbReference type="GO" id="GO:0042910">
    <property type="term" value="F:xenobiotic transmembrane transporter activity"/>
    <property type="evidence" value="ECO:0007669"/>
    <property type="project" value="InterPro"/>
</dbReference>
<name>A0A841GNM4_9GAMM</name>
<keyword evidence="4 7" id="KW-0812">Transmembrane</keyword>
<feature type="transmembrane region" description="Helical" evidence="7">
    <location>
        <begin position="98"/>
        <end position="118"/>
    </location>
</feature>
<dbReference type="GO" id="GO:0005886">
    <property type="term" value="C:plasma membrane"/>
    <property type="evidence" value="ECO:0007669"/>
    <property type="project" value="UniProtKB-SubCell"/>
</dbReference>
<evidence type="ECO:0000256" key="5">
    <source>
        <dbReference type="ARBA" id="ARBA00022989"/>
    </source>
</evidence>
<keyword evidence="6 7" id="KW-0472">Membrane</keyword>
<dbReference type="InterPro" id="IPR047135">
    <property type="entry name" value="YsiQ"/>
</dbReference>
<keyword evidence="5 7" id="KW-1133">Transmembrane helix</keyword>
<dbReference type="InterPro" id="IPR048279">
    <property type="entry name" value="MdtK-like"/>
</dbReference>
<evidence type="ECO:0000256" key="3">
    <source>
        <dbReference type="ARBA" id="ARBA00022475"/>
    </source>
</evidence>
<feature type="transmembrane region" description="Helical" evidence="7">
    <location>
        <begin position="385"/>
        <end position="403"/>
    </location>
</feature>
<dbReference type="PANTHER" id="PTHR42925">
    <property type="entry name" value="MULTIDRUG AND TOXIN EFFLUX PROTEIN MATE FAMILY"/>
    <property type="match status" value="1"/>
</dbReference>
<organism evidence="8 9">
    <name type="scientific">Tolumonas osonensis</name>
    <dbReference type="NCBI Taxonomy" id="675874"/>
    <lineage>
        <taxon>Bacteria</taxon>
        <taxon>Pseudomonadati</taxon>
        <taxon>Pseudomonadota</taxon>
        <taxon>Gammaproteobacteria</taxon>
        <taxon>Aeromonadales</taxon>
        <taxon>Aeromonadaceae</taxon>
        <taxon>Tolumonas</taxon>
    </lineage>
</organism>
<feature type="transmembrane region" description="Helical" evidence="7">
    <location>
        <begin position="12"/>
        <end position="37"/>
    </location>
</feature>
<evidence type="ECO:0000313" key="9">
    <source>
        <dbReference type="Proteomes" id="UP000585721"/>
    </source>
</evidence>
<dbReference type="CDD" id="cd13134">
    <property type="entry name" value="MATE_like_8"/>
    <property type="match status" value="1"/>
</dbReference>
<proteinExistence type="predicted"/>
<keyword evidence="2" id="KW-0813">Transport</keyword>
<dbReference type="GO" id="GO:0015297">
    <property type="term" value="F:antiporter activity"/>
    <property type="evidence" value="ECO:0007669"/>
    <property type="project" value="InterPro"/>
</dbReference>
<dbReference type="InterPro" id="IPR002528">
    <property type="entry name" value="MATE_fam"/>
</dbReference>
<feature type="transmembrane region" description="Helical" evidence="7">
    <location>
        <begin position="240"/>
        <end position="263"/>
    </location>
</feature>
<dbReference type="PIRSF" id="PIRSF006603">
    <property type="entry name" value="DinF"/>
    <property type="match status" value="1"/>
</dbReference>
<feature type="transmembrane region" description="Helical" evidence="7">
    <location>
        <begin position="161"/>
        <end position="184"/>
    </location>
</feature>
<feature type="transmembrane region" description="Helical" evidence="7">
    <location>
        <begin position="130"/>
        <end position="149"/>
    </location>
</feature>
<sequence length="456" mass="50472">MSSVSVVRSQSLFQITWPLFIDLALHFLTAALNTFMISHVSYQAVAALSVGNQFFDVSITLFNFVGIGSSVVITQYLGAGQRDVARKVVQQSVGFNALIGLIVALGVFFGATPILQLMNMPENLQTMGHIYLQIIALCLLPEAIALCLAASLRAYGHTREAMYVTVIVNLVTLVGNALLLYGWFGLPQMSVGGVAWSTVVGRIVGVMLLVWLIRQRIGLQLRWRECCRFSTEIIRKIMKIGLPAAGENLSWMLQMMVITSFVALLGDKMLATQSYFFQISLFVMLFGIAIGLGTEIMIGHLVGAGELDQAYHRLMRSLKIGLVVTVLSVMLVVISGPYLMKLFTSDAIILATAGQLFLLSLILEPGRTFNIIVISSLRATGDARFPFRMALLSMWGIAIPVAYLCGIHWGWGLVGIWCGFVVDEWVRGLTMFWRWRSRRWEKKVLVQRPASARQAP</sequence>
<evidence type="ECO:0000256" key="1">
    <source>
        <dbReference type="ARBA" id="ARBA00004429"/>
    </source>
</evidence>
<evidence type="ECO:0000256" key="6">
    <source>
        <dbReference type="ARBA" id="ARBA00023136"/>
    </source>
</evidence>
<dbReference type="Pfam" id="PF01554">
    <property type="entry name" value="MatE"/>
    <property type="match status" value="2"/>
</dbReference>
<evidence type="ECO:0000256" key="2">
    <source>
        <dbReference type="ARBA" id="ARBA00022448"/>
    </source>
</evidence>
<comment type="subcellular location">
    <subcellularLocation>
        <location evidence="1">Cell inner membrane</location>
        <topology evidence="1">Multi-pass membrane protein</topology>
    </subcellularLocation>
</comment>
<evidence type="ECO:0000313" key="8">
    <source>
        <dbReference type="EMBL" id="MBB6056895.1"/>
    </source>
</evidence>